<name>A0A845HUQ6_9BURK</name>
<comment type="caution">
    <text evidence="1">The sequence shown here is derived from an EMBL/GenBank/DDBJ whole genome shotgun (WGS) entry which is preliminary data.</text>
</comment>
<dbReference type="Pfam" id="PF07273">
    <property type="entry name" value="DUF1439"/>
    <property type="match status" value="1"/>
</dbReference>
<dbReference type="EMBL" id="WWCL01000001">
    <property type="protein sequence ID" value="MYN44733.1"/>
    <property type="molecule type" value="Genomic_DNA"/>
</dbReference>
<sequence length="186" mass="20489">MPVLSSYSRWAIALICGAMLAACATLIGPRQLELPQSKLQQSLERKFPVHQRMLGIFELELSHPQLAILAENDRVSLSLDVQVTPLLARQNWQGSMVLSGRLKVDTARNTVYLSDAHVDRFAMRGMDEGKQNQVASVANLLAESSLRDVPVHTFRPEELRYGGVQFVLTGISTRPGALLASVQPAQ</sequence>
<dbReference type="Proteomes" id="UP000444316">
    <property type="component" value="Unassembled WGS sequence"/>
</dbReference>
<organism evidence="1 2">
    <name type="scientific">Duganella fentianensis</name>
    <dbReference type="NCBI Taxonomy" id="2692177"/>
    <lineage>
        <taxon>Bacteria</taxon>
        <taxon>Pseudomonadati</taxon>
        <taxon>Pseudomonadota</taxon>
        <taxon>Betaproteobacteria</taxon>
        <taxon>Burkholderiales</taxon>
        <taxon>Oxalobacteraceae</taxon>
        <taxon>Telluria group</taxon>
        <taxon>Duganella</taxon>
    </lineage>
</organism>
<evidence type="ECO:0000313" key="2">
    <source>
        <dbReference type="Proteomes" id="UP000444316"/>
    </source>
</evidence>
<keyword evidence="2" id="KW-1185">Reference proteome</keyword>
<proteinExistence type="predicted"/>
<dbReference type="RefSeq" id="WP_161034340.1">
    <property type="nucleotide sequence ID" value="NZ_WWCL01000001.1"/>
</dbReference>
<dbReference type="AlphaFoldDB" id="A0A845HUQ6"/>
<dbReference type="Gene3D" id="3.15.10.40">
    <property type="entry name" value="Uncharacterised protein PF07273, DUF1439"/>
    <property type="match status" value="1"/>
</dbReference>
<gene>
    <name evidence="1" type="ORF">GTP23_06550</name>
</gene>
<protein>
    <submittedName>
        <fullName evidence="1">DUF1439 domain-containing protein</fullName>
    </submittedName>
</protein>
<evidence type="ECO:0000313" key="1">
    <source>
        <dbReference type="EMBL" id="MYN44733.1"/>
    </source>
</evidence>
<reference evidence="1" key="1">
    <citation type="submission" date="2019-12" db="EMBL/GenBank/DDBJ databases">
        <title>Novel species isolated from a subtropical stream in China.</title>
        <authorList>
            <person name="Lu H."/>
        </authorList>
    </citation>
    <scope>NUCLEOTIDE SEQUENCE [LARGE SCALE GENOMIC DNA]</scope>
    <source>
        <strain evidence="1">FT93W</strain>
    </source>
</reference>
<accession>A0A845HUQ6</accession>
<dbReference type="InterPro" id="IPR010835">
    <property type="entry name" value="DUF1439"/>
</dbReference>